<gene>
    <name evidence="2" type="ORF">NVS88_21610</name>
</gene>
<protein>
    <submittedName>
        <fullName evidence="2">Glycosyltransferase family 2 protein</fullName>
    </submittedName>
</protein>
<sequence>MPLISVITAVHGDRAALLRAAGESVAAQQLPSGWSVEWLIQEDGVPAGAAAVAAAFPFARHSAHGDVLGPGGTRNLALARAGGDLVHVLDSDDLLLPNALASAIETLAIDSEIHWAAGQADDLMPDGTRLSFPPEIPTGPVAPGVFGDFLIAHDRLPVHPAGVTARTATVRALGGWGAYPRGEDTVLLAALSELTAGQLSPEVTWLYRRHDAQITHARDWSVLAGPTRLAARQRLAALRELRISLG</sequence>
<dbReference type="Gene3D" id="3.90.550.10">
    <property type="entry name" value="Spore Coat Polysaccharide Biosynthesis Protein SpsA, Chain A"/>
    <property type="match status" value="1"/>
</dbReference>
<dbReference type="CDD" id="cd00761">
    <property type="entry name" value="Glyco_tranf_GTA_type"/>
    <property type="match status" value="1"/>
</dbReference>
<comment type="caution">
    <text evidence="2">The sequence shown here is derived from an EMBL/GenBank/DDBJ whole genome shotgun (WGS) entry which is preliminary data.</text>
</comment>
<proteinExistence type="predicted"/>
<keyword evidence="3" id="KW-1185">Reference proteome</keyword>
<dbReference type="SUPFAM" id="SSF53448">
    <property type="entry name" value="Nucleotide-diphospho-sugar transferases"/>
    <property type="match status" value="1"/>
</dbReference>
<dbReference type="AlphaFoldDB" id="A0A9X4M713"/>
<dbReference type="EMBL" id="JANRHA010000026">
    <property type="protein sequence ID" value="MDG3017157.1"/>
    <property type="molecule type" value="Genomic_DNA"/>
</dbReference>
<dbReference type="Pfam" id="PF00535">
    <property type="entry name" value="Glycos_transf_2"/>
    <property type="match status" value="1"/>
</dbReference>
<dbReference type="RefSeq" id="WP_277835904.1">
    <property type="nucleotide sequence ID" value="NZ_JAAIVF010000013.1"/>
</dbReference>
<accession>A0A9X4M713</accession>
<organism evidence="2 3">
    <name type="scientific">Speluncibacter jeojiensis</name>
    <dbReference type="NCBI Taxonomy" id="2710754"/>
    <lineage>
        <taxon>Bacteria</taxon>
        <taxon>Bacillati</taxon>
        <taxon>Actinomycetota</taxon>
        <taxon>Actinomycetes</taxon>
        <taxon>Mycobacteriales</taxon>
        <taxon>Speluncibacteraceae</taxon>
        <taxon>Speluncibacter</taxon>
    </lineage>
</organism>
<evidence type="ECO:0000313" key="2">
    <source>
        <dbReference type="EMBL" id="MDG3017157.1"/>
    </source>
</evidence>
<reference evidence="2" key="1">
    <citation type="submission" date="2022-08" db="EMBL/GenBank/DDBJ databases">
        <title>Genome analysis of Corynebacteriales strain.</title>
        <authorList>
            <person name="Lee S.D."/>
        </authorList>
    </citation>
    <scope>NUCLEOTIDE SEQUENCE</scope>
    <source>
        <strain evidence="2">D3-21</strain>
    </source>
</reference>
<evidence type="ECO:0000259" key="1">
    <source>
        <dbReference type="Pfam" id="PF00535"/>
    </source>
</evidence>
<dbReference type="Proteomes" id="UP001152755">
    <property type="component" value="Unassembled WGS sequence"/>
</dbReference>
<evidence type="ECO:0000313" key="3">
    <source>
        <dbReference type="Proteomes" id="UP001152755"/>
    </source>
</evidence>
<dbReference type="InterPro" id="IPR029044">
    <property type="entry name" value="Nucleotide-diphossugar_trans"/>
</dbReference>
<dbReference type="InterPro" id="IPR001173">
    <property type="entry name" value="Glyco_trans_2-like"/>
</dbReference>
<feature type="domain" description="Glycosyltransferase 2-like" evidence="1">
    <location>
        <begin position="5"/>
        <end position="108"/>
    </location>
</feature>
<name>A0A9X4M713_9ACTN</name>